<protein>
    <recommendedName>
        <fullName evidence="4">DUF2863 family protein</fullName>
    </recommendedName>
</protein>
<dbReference type="EMBL" id="BAAAZE010000005">
    <property type="protein sequence ID" value="GAA4017381.1"/>
    <property type="molecule type" value="Genomic_DNA"/>
</dbReference>
<evidence type="ECO:0000313" key="2">
    <source>
        <dbReference type="EMBL" id="GAA4017381.1"/>
    </source>
</evidence>
<dbReference type="Proteomes" id="UP001501353">
    <property type="component" value="Unassembled WGS sequence"/>
</dbReference>
<reference evidence="3" key="1">
    <citation type="journal article" date="2019" name="Int. J. Syst. Evol. Microbiol.">
        <title>The Global Catalogue of Microorganisms (GCM) 10K type strain sequencing project: providing services to taxonomists for standard genome sequencing and annotation.</title>
        <authorList>
            <consortium name="The Broad Institute Genomics Platform"/>
            <consortium name="The Broad Institute Genome Sequencing Center for Infectious Disease"/>
            <person name="Wu L."/>
            <person name="Ma J."/>
        </authorList>
    </citation>
    <scope>NUCLEOTIDE SEQUENCE [LARGE SCALE GENOMIC DNA]</scope>
    <source>
        <strain evidence="3">JCM 16673</strain>
    </source>
</reference>
<evidence type="ECO:0000256" key="1">
    <source>
        <dbReference type="SAM" id="MobiDB-lite"/>
    </source>
</evidence>
<name>A0ABP7SW60_9BURK</name>
<accession>A0ABP7SW60</accession>
<gene>
    <name evidence="2" type="ORF">GCM10022212_11170</name>
</gene>
<dbReference type="RefSeq" id="WP_344762258.1">
    <property type="nucleotide sequence ID" value="NZ_BAAAZE010000005.1"/>
</dbReference>
<organism evidence="2 3">
    <name type="scientific">Actimicrobium antarcticum</name>
    <dbReference type="NCBI Taxonomy" id="1051899"/>
    <lineage>
        <taxon>Bacteria</taxon>
        <taxon>Pseudomonadati</taxon>
        <taxon>Pseudomonadota</taxon>
        <taxon>Betaproteobacteria</taxon>
        <taxon>Burkholderiales</taxon>
        <taxon>Oxalobacteraceae</taxon>
        <taxon>Actimicrobium</taxon>
    </lineage>
</organism>
<sequence>MPKNKKPAPRKSAESPEQKDDALTRQLCALAAYLAGSPAKNATARENAADFYKIIKKSLHQKKDDILYEALEWTRHDAIKAHLLLKEAIEETAEVVVIQRDGASATEINAFVIPLFLHTTGGLKGAQCFQDQEAYELLTKSLQEAGLESPDATVVLVNHAYQLDEIDGITFSHLHEMVRDAHASMHDMRAATATAIGLSIGEPADEPFAEDDMAVELRFLVGFSMKSVDDTFYQVPADDAAADAYFAARESRFQLWTEQVTPLIKRCFGPADREIEVHFLYQDLFHGGKERGISEYFMLQMMSDLNYGLSEQGLAVTDANAIMGLAEVGDEKVLRVNLYAKSDAALLASSEKPLIMTADLASEMDDVRDALGMIGIASISVAASFDDEGVPVGVVA</sequence>
<evidence type="ECO:0008006" key="4">
    <source>
        <dbReference type="Google" id="ProtNLM"/>
    </source>
</evidence>
<feature type="compositionally biased region" description="Basic and acidic residues" evidence="1">
    <location>
        <begin position="11"/>
        <end position="21"/>
    </location>
</feature>
<comment type="caution">
    <text evidence="2">The sequence shown here is derived from an EMBL/GenBank/DDBJ whole genome shotgun (WGS) entry which is preliminary data.</text>
</comment>
<proteinExistence type="predicted"/>
<evidence type="ECO:0000313" key="3">
    <source>
        <dbReference type="Proteomes" id="UP001501353"/>
    </source>
</evidence>
<keyword evidence="3" id="KW-1185">Reference proteome</keyword>
<feature type="region of interest" description="Disordered" evidence="1">
    <location>
        <begin position="1"/>
        <end position="21"/>
    </location>
</feature>